<reference evidence="2 3" key="1">
    <citation type="submission" date="2020-08" db="EMBL/GenBank/DDBJ databases">
        <title>Genomic Encyclopedia of Type Strains, Phase IV (KMG-IV): sequencing the most valuable type-strain genomes for metagenomic binning, comparative biology and taxonomic classification.</title>
        <authorList>
            <person name="Goeker M."/>
        </authorList>
    </citation>
    <scope>NUCLEOTIDE SEQUENCE [LARGE SCALE GENOMIC DNA]</scope>
    <source>
        <strain evidence="2 3">DSM 2163</strain>
    </source>
</reference>
<dbReference type="GO" id="GO:0050566">
    <property type="term" value="F:asparaginyl-tRNA synthase (glutamine-hydrolyzing) activity"/>
    <property type="evidence" value="ECO:0007669"/>
    <property type="project" value="UniProtKB-EC"/>
</dbReference>
<evidence type="ECO:0000259" key="1">
    <source>
        <dbReference type="Pfam" id="PF01425"/>
    </source>
</evidence>
<keyword evidence="2" id="KW-0436">Ligase</keyword>
<dbReference type="Gene3D" id="3.90.1300.10">
    <property type="entry name" value="Amidase signature (AS) domain"/>
    <property type="match status" value="1"/>
</dbReference>
<dbReference type="InterPro" id="IPR036928">
    <property type="entry name" value="AS_sf"/>
</dbReference>
<dbReference type="PANTHER" id="PTHR42678:SF34">
    <property type="entry name" value="OS04G0183300 PROTEIN"/>
    <property type="match status" value="1"/>
</dbReference>
<dbReference type="GO" id="GO:0050567">
    <property type="term" value="F:glutaminyl-tRNA synthase (glutamine-hydrolyzing) activity"/>
    <property type="evidence" value="ECO:0007669"/>
    <property type="project" value="UniProtKB-EC"/>
</dbReference>
<dbReference type="EC" id="6.3.5.7" evidence="2"/>
<dbReference type="AlphaFoldDB" id="A0A840ZGA3"/>
<dbReference type="Pfam" id="PF01425">
    <property type="entry name" value="Amidase"/>
    <property type="match status" value="1"/>
</dbReference>
<evidence type="ECO:0000313" key="3">
    <source>
        <dbReference type="Proteomes" id="UP000583454"/>
    </source>
</evidence>
<dbReference type="EC" id="6.3.5.6" evidence="2"/>
<organism evidence="2 3">
    <name type="scientific">Methylorubrum rhodinum</name>
    <dbReference type="NCBI Taxonomy" id="29428"/>
    <lineage>
        <taxon>Bacteria</taxon>
        <taxon>Pseudomonadati</taxon>
        <taxon>Pseudomonadota</taxon>
        <taxon>Alphaproteobacteria</taxon>
        <taxon>Hyphomicrobiales</taxon>
        <taxon>Methylobacteriaceae</taxon>
        <taxon>Methylorubrum</taxon>
    </lineage>
</organism>
<accession>A0A840ZGA3</accession>
<dbReference type="InterPro" id="IPR023631">
    <property type="entry name" value="Amidase_dom"/>
</dbReference>
<keyword evidence="2" id="KW-0808">Transferase</keyword>
<dbReference type="PANTHER" id="PTHR42678">
    <property type="entry name" value="AMIDASE"/>
    <property type="match status" value="1"/>
</dbReference>
<feature type="domain" description="Amidase" evidence="1">
    <location>
        <begin position="47"/>
        <end position="330"/>
    </location>
</feature>
<protein>
    <submittedName>
        <fullName evidence="2">Aspartyl-tRNA(Asn)/glutamyl-tRNA(Gln) amidotransferase subunit A</fullName>
        <ecNumber evidence="2">6.3.5.6</ecNumber>
        <ecNumber evidence="2">6.3.5.7</ecNumber>
    </submittedName>
</protein>
<keyword evidence="3" id="KW-1185">Reference proteome</keyword>
<dbReference type="EMBL" id="JACHOP010000003">
    <property type="protein sequence ID" value="MBB5756320.1"/>
    <property type="molecule type" value="Genomic_DNA"/>
</dbReference>
<evidence type="ECO:0000313" key="2">
    <source>
        <dbReference type="EMBL" id="MBB5756320.1"/>
    </source>
</evidence>
<comment type="caution">
    <text evidence="2">The sequence shown here is derived from an EMBL/GenBank/DDBJ whole genome shotgun (WGS) entry which is preliminary data.</text>
</comment>
<proteinExistence type="predicted"/>
<gene>
    <name evidence="2" type="ORF">HNR00_001018</name>
</gene>
<dbReference type="Proteomes" id="UP000583454">
    <property type="component" value="Unassembled WGS sequence"/>
</dbReference>
<dbReference type="RefSeq" id="WP_183565866.1">
    <property type="nucleotide sequence ID" value="NZ_JACHOP010000003.1"/>
</dbReference>
<dbReference type="SUPFAM" id="SSF75304">
    <property type="entry name" value="Amidase signature (AS) enzymes"/>
    <property type="match status" value="1"/>
</dbReference>
<dbReference type="GO" id="GO:0016740">
    <property type="term" value="F:transferase activity"/>
    <property type="evidence" value="ECO:0007669"/>
    <property type="project" value="UniProtKB-KW"/>
</dbReference>
<sequence length="529" mass="54231">MPQTARPAPLDRTDAATGADLAARLVEMTVADVRQALDGGAVTAEALTRAFLARIARYNPRYNALIVMNPRAIEDARAIDARREAGEALGPLAGVPVVIKDTMDMAGLPSTGGWHYLSSAAGGIDLIPATDAPVTARMREAGCVILGKTNVPVLSHTGSHANDSWAGPTLNPAAPDRIPGGSSAGTATAVAASLAVLGLAEETGGSIQNPASAQGLVGIKPSFGLVPNAGVMPLAGSTRDVVGPIARCVRDAALTLDALAGYSAADPKTVAGIGKRPAGGYAAGLAPDALAGKRLGLYGPGWRDLPLSAEATALYERAQGELKAAGATLVADPFAGTGFSALAEPTPGLVYFDARGFESAPFDLQLYLERMGPDVALRSFAAFAEATRGEDAFAPGGVLHPITNLRQLSPCLADPASPPDLSDFLAAREAYLALFDRVMDAHGLDALVFPQMRAELPPLHGPGTLLETTVCEINIAGLPGVTLPAGAYASGAPFNLIFVGRMWSEGVLLALAYAYEQATGHRRAPALDA</sequence>
<name>A0A840ZGA3_9HYPH</name>